<dbReference type="AlphaFoldDB" id="H6RQ83"/>
<name>H6RQ83_BLASD</name>
<dbReference type="HOGENOM" id="CLU_2154125_0_0_11"/>
<keyword evidence="2" id="KW-1185">Reference proteome</keyword>
<dbReference type="eggNOG" id="ENOG50341ID">
    <property type="taxonomic scope" value="Bacteria"/>
</dbReference>
<evidence type="ECO:0000313" key="1">
    <source>
        <dbReference type="EMBL" id="CCG04050.1"/>
    </source>
</evidence>
<dbReference type="STRING" id="1146883.BLASA_3182"/>
<reference evidence="1 2" key="1">
    <citation type="journal article" date="2012" name="J. Bacteriol.">
        <title>Genome Sequence of Blastococcus saxobsidens DD2, a Stone-Inhabiting Bacterium.</title>
        <authorList>
            <person name="Chouaia B."/>
            <person name="Crotti E."/>
            <person name="Brusetti L."/>
            <person name="Daffonchio D."/>
            <person name="Essoussi I."/>
            <person name="Nouioui I."/>
            <person name="Sbissi I."/>
            <person name="Ghodhbane-Gtari F."/>
            <person name="Gtari M."/>
            <person name="Vacherie B."/>
            <person name="Barbe V."/>
            <person name="Medigue C."/>
            <person name="Gury J."/>
            <person name="Pujic P."/>
            <person name="Normand P."/>
        </authorList>
    </citation>
    <scope>NUCLEOTIDE SEQUENCE [LARGE SCALE GENOMIC DNA]</scope>
    <source>
        <strain evidence="1 2">DD2</strain>
    </source>
</reference>
<accession>H6RQ83</accession>
<organism evidence="1 2">
    <name type="scientific">Blastococcus saxobsidens (strain DD2)</name>
    <dbReference type="NCBI Taxonomy" id="1146883"/>
    <lineage>
        <taxon>Bacteria</taxon>
        <taxon>Bacillati</taxon>
        <taxon>Actinomycetota</taxon>
        <taxon>Actinomycetes</taxon>
        <taxon>Geodermatophilales</taxon>
        <taxon>Geodermatophilaceae</taxon>
        <taxon>Blastococcus</taxon>
    </lineage>
</organism>
<dbReference type="KEGG" id="bsd:BLASA_3182"/>
<reference evidence="2" key="2">
    <citation type="submission" date="2012-02" db="EMBL/GenBank/DDBJ databases">
        <title>Complete genome sequence of Blastococcus saxobsidens strain DD2.</title>
        <authorList>
            <person name="Genoscope."/>
        </authorList>
    </citation>
    <scope>NUCLEOTIDE SEQUENCE [LARGE SCALE GENOMIC DNA]</scope>
    <source>
        <strain evidence="2">DD2</strain>
    </source>
</reference>
<dbReference type="EMBL" id="FO117623">
    <property type="protein sequence ID" value="CCG04050.1"/>
    <property type="molecule type" value="Genomic_DNA"/>
</dbReference>
<proteinExistence type="predicted"/>
<evidence type="ECO:0000313" key="2">
    <source>
        <dbReference type="Proteomes" id="UP000007517"/>
    </source>
</evidence>
<protein>
    <submittedName>
        <fullName evidence="1">Uncharacterized protein</fullName>
    </submittedName>
</protein>
<dbReference type="Proteomes" id="UP000007517">
    <property type="component" value="Chromosome"/>
</dbReference>
<dbReference type="OrthoDB" id="3829418at2"/>
<gene>
    <name evidence="1" type="ordered locus">BLASA_3182</name>
</gene>
<sequence length="120" mass="13677">MTLIWATRGRTWGFRFLRDGGFEEPLRVYDVAFSEIDDGPEVWRRVAGTSELPEMVALRMPDPLGRQDRAGRVIPHHFVALPPLADEVDSVEDGLRLVWPLVADQFERIWELPKPPSPTG</sequence>
<dbReference type="RefSeq" id="WP_014376930.1">
    <property type="nucleotide sequence ID" value="NC_016943.1"/>
</dbReference>